<dbReference type="AlphaFoldDB" id="A0A0S4SWC3"/>
<proteinExistence type="predicted"/>
<gene>
    <name evidence="1" type="ORF">ERS686654_02071</name>
</gene>
<protein>
    <submittedName>
        <fullName evidence="1">Uncharacterized protein</fullName>
    </submittedName>
</protein>
<evidence type="ECO:0000313" key="2">
    <source>
        <dbReference type="Proteomes" id="UP000052237"/>
    </source>
</evidence>
<dbReference type="Proteomes" id="UP000052237">
    <property type="component" value="Unassembled WGS sequence"/>
</dbReference>
<sequence length="171" mass="19878">MKNNFKNNIAKLNDILESKYEDKQYVSVNYVLKVLETWIKNYSGSLEKKDKIIFVSFNNIKTIIFKFSQKKVLADLSVHKLLLEKELLKDSFSKDFEELFLISKSIANKRELKDLPNSFDKKLAELNITLANFQELMQLYLSSKTIIATPSNGQTTMQEKLEQVNNKNGEE</sequence>
<reference evidence="1 2" key="1">
    <citation type="submission" date="2015-11" db="EMBL/GenBank/DDBJ databases">
        <authorList>
            <consortium name="Pathogen Informatics"/>
        </authorList>
    </citation>
    <scope>NUCLEOTIDE SEQUENCE [LARGE SCALE GENOMIC DNA]</scope>
    <source>
        <strain evidence="1 2">006A-0059</strain>
    </source>
</reference>
<dbReference type="RefSeq" id="WP_059435515.1">
    <property type="nucleotide sequence ID" value="NZ_FAVB01000007.1"/>
</dbReference>
<organism evidence="1 2">
    <name type="scientific">Campylobacter hyointestinalis subsp. hyointestinalis</name>
    <dbReference type="NCBI Taxonomy" id="91352"/>
    <lineage>
        <taxon>Bacteria</taxon>
        <taxon>Pseudomonadati</taxon>
        <taxon>Campylobacterota</taxon>
        <taxon>Epsilonproteobacteria</taxon>
        <taxon>Campylobacterales</taxon>
        <taxon>Campylobacteraceae</taxon>
        <taxon>Campylobacter</taxon>
    </lineage>
</organism>
<dbReference type="EMBL" id="FAVB01000007">
    <property type="protein sequence ID" value="CUU90089.1"/>
    <property type="molecule type" value="Genomic_DNA"/>
</dbReference>
<name>A0A0S4SWC3_CAMHY</name>
<accession>A0A0S4SWC3</accession>
<keyword evidence="2" id="KW-1185">Reference proteome</keyword>
<evidence type="ECO:0000313" key="1">
    <source>
        <dbReference type="EMBL" id="CUU90089.1"/>
    </source>
</evidence>
<comment type="caution">
    <text evidence="1">The sequence shown here is derived from an EMBL/GenBank/DDBJ whole genome shotgun (WGS) entry which is preliminary data.</text>
</comment>